<dbReference type="RefSeq" id="WP_039579560.1">
    <property type="nucleotide sequence ID" value="NZ_CP009747.1"/>
</dbReference>
<dbReference type="GO" id="GO:0000287">
    <property type="term" value="F:magnesium ion binding"/>
    <property type="evidence" value="ECO:0007669"/>
    <property type="project" value="UniProtKB-UniRule"/>
</dbReference>
<evidence type="ECO:0000313" key="18">
    <source>
        <dbReference type="EMBL" id="AXO89472.1"/>
    </source>
</evidence>
<dbReference type="InterPro" id="IPR020810">
    <property type="entry name" value="Enolase_C"/>
</dbReference>
<feature type="binding site" evidence="12">
    <location>
        <position position="167"/>
    </location>
    <ligand>
        <name>(2R)-2-phosphoglycerate</name>
        <dbReference type="ChEBI" id="CHEBI:58289"/>
    </ligand>
</feature>
<evidence type="ECO:0000256" key="3">
    <source>
        <dbReference type="ARBA" id="ARBA00012058"/>
    </source>
</evidence>
<dbReference type="Gene3D" id="3.30.390.10">
    <property type="entry name" value="Enolase-like, N-terminal domain"/>
    <property type="match status" value="1"/>
</dbReference>
<dbReference type="PANTHER" id="PTHR11902">
    <property type="entry name" value="ENOLASE"/>
    <property type="match status" value="1"/>
</dbReference>
<feature type="binding site" evidence="12 15">
    <location>
        <position position="246"/>
    </location>
    <ligand>
        <name>Mg(2+)</name>
        <dbReference type="ChEBI" id="CHEBI:18420"/>
    </ligand>
</feature>
<evidence type="ECO:0000256" key="4">
    <source>
        <dbReference type="ARBA" id="ARBA00017068"/>
    </source>
</evidence>
<dbReference type="InterPro" id="IPR036849">
    <property type="entry name" value="Enolase-like_C_sf"/>
</dbReference>
<feature type="binding site" evidence="12">
    <location>
        <position position="392"/>
    </location>
    <ligand>
        <name>(2R)-2-phosphoglycerate</name>
        <dbReference type="ChEBI" id="CHEBI:58289"/>
    </ligand>
</feature>
<dbReference type="CDD" id="cd03313">
    <property type="entry name" value="enolase"/>
    <property type="match status" value="1"/>
</dbReference>
<evidence type="ECO:0000256" key="15">
    <source>
        <dbReference type="PIRSR" id="PIRSR001400-3"/>
    </source>
</evidence>
<dbReference type="PANTHER" id="PTHR11902:SF1">
    <property type="entry name" value="ENOLASE"/>
    <property type="match status" value="1"/>
</dbReference>
<evidence type="ECO:0000256" key="10">
    <source>
        <dbReference type="ARBA" id="ARBA00023239"/>
    </source>
</evidence>
<evidence type="ECO:0000256" key="12">
    <source>
        <dbReference type="HAMAP-Rule" id="MF_00318"/>
    </source>
</evidence>
<dbReference type="Pfam" id="PF00113">
    <property type="entry name" value="Enolase_C"/>
    <property type="match status" value="1"/>
</dbReference>
<reference evidence="18 19" key="1">
    <citation type="submission" date="2018-08" db="EMBL/GenBank/DDBJ databases">
        <authorList>
            <person name="Lee Y."/>
            <person name="Kakembo D."/>
        </authorList>
    </citation>
    <scope>NUCLEOTIDE SEQUENCE [LARGE SCALE GENOMIC DNA]</scope>
    <source>
        <strain evidence="18 19">JBCS1880</strain>
    </source>
</reference>
<comment type="pathway">
    <text evidence="1 12">Carbohydrate degradation; glycolysis; pyruvate from D-glyceraldehyde 3-phosphate: step 4/5.</text>
</comment>
<keyword evidence="7 12" id="KW-0479">Metal-binding</keyword>
<feature type="binding site" evidence="12">
    <location>
        <position position="370"/>
    </location>
    <ligand>
        <name>(2R)-2-phosphoglycerate</name>
        <dbReference type="ChEBI" id="CHEBI:58289"/>
    </ligand>
</feature>
<evidence type="ECO:0000256" key="5">
    <source>
        <dbReference type="ARBA" id="ARBA00022490"/>
    </source>
</evidence>
<keyword evidence="9 12" id="KW-0324">Glycolysis</keyword>
<name>A0AAI8KD91_9PSED</name>
<dbReference type="HAMAP" id="MF_00318">
    <property type="entry name" value="Enolase"/>
    <property type="match status" value="1"/>
</dbReference>
<dbReference type="GO" id="GO:0000015">
    <property type="term" value="C:phosphopyruvate hydratase complex"/>
    <property type="evidence" value="ECO:0007669"/>
    <property type="project" value="InterPro"/>
</dbReference>
<dbReference type="GO" id="GO:0004634">
    <property type="term" value="F:phosphopyruvate hydratase activity"/>
    <property type="evidence" value="ECO:0007669"/>
    <property type="project" value="UniProtKB-UniRule"/>
</dbReference>
<dbReference type="EMBL" id="CP031641">
    <property type="protein sequence ID" value="AXO89472.1"/>
    <property type="molecule type" value="Genomic_DNA"/>
</dbReference>
<dbReference type="SFLD" id="SFLDF00002">
    <property type="entry name" value="enolase"/>
    <property type="match status" value="1"/>
</dbReference>
<evidence type="ECO:0000256" key="6">
    <source>
        <dbReference type="ARBA" id="ARBA00022525"/>
    </source>
</evidence>
<keyword evidence="8 12" id="KW-0460">Magnesium</keyword>
<comment type="cofactor">
    <cofactor evidence="12">
        <name>Mg(2+)</name>
        <dbReference type="ChEBI" id="CHEBI:18420"/>
    </cofactor>
    <text evidence="12">Binds a second Mg(2+) ion via substrate during catalysis.</text>
</comment>
<dbReference type="FunFam" id="3.20.20.120:FF:000001">
    <property type="entry name" value="Enolase"/>
    <property type="match status" value="1"/>
</dbReference>
<dbReference type="KEGG" id="ppv:NJ69_12770"/>
<keyword evidence="10 12" id="KW-0456">Lyase</keyword>
<comment type="catalytic activity">
    <reaction evidence="12">
        <text>(2R)-2-phosphoglycerate = phosphoenolpyruvate + H2O</text>
        <dbReference type="Rhea" id="RHEA:10164"/>
        <dbReference type="ChEBI" id="CHEBI:15377"/>
        <dbReference type="ChEBI" id="CHEBI:58289"/>
        <dbReference type="ChEBI" id="CHEBI:58702"/>
        <dbReference type="EC" id="4.2.1.11"/>
    </reaction>
</comment>
<protein>
    <recommendedName>
        <fullName evidence="4 12">Enolase</fullName>
        <ecNumber evidence="3 12">4.2.1.11</ecNumber>
    </recommendedName>
    <alternativeName>
        <fullName evidence="12">2-phospho-D-glycerate hydro-lyase</fullName>
    </alternativeName>
    <alternativeName>
        <fullName evidence="12">2-phosphoglycerate dehydratase</fullName>
    </alternativeName>
</protein>
<dbReference type="InterPro" id="IPR029017">
    <property type="entry name" value="Enolase-like_N"/>
</dbReference>
<feature type="binding site" evidence="14">
    <location>
        <position position="159"/>
    </location>
    <ligand>
        <name>substrate</name>
    </ligand>
</feature>
<evidence type="ECO:0000313" key="19">
    <source>
        <dbReference type="Proteomes" id="UP000258127"/>
    </source>
</evidence>
<dbReference type="SUPFAM" id="SSF51604">
    <property type="entry name" value="Enolase C-terminal domain-like"/>
    <property type="match status" value="1"/>
</dbReference>
<evidence type="ECO:0000256" key="7">
    <source>
        <dbReference type="ARBA" id="ARBA00022723"/>
    </source>
</evidence>
<comment type="similarity">
    <text evidence="2 12">Belongs to the enolase family.</text>
</comment>
<keyword evidence="19" id="KW-1185">Reference proteome</keyword>
<evidence type="ECO:0000259" key="17">
    <source>
        <dbReference type="SMART" id="SM01193"/>
    </source>
</evidence>
<dbReference type="InterPro" id="IPR020809">
    <property type="entry name" value="Enolase_CS"/>
</dbReference>
<accession>A0AAI8KD91</accession>
<evidence type="ECO:0000256" key="1">
    <source>
        <dbReference type="ARBA" id="ARBA00005031"/>
    </source>
</evidence>
<feature type="binding site" evidence="14">
    <location>
        <position position="168"/>
    </location>
    <ligand>
        <name>substrate</name>
    </ligand>
</feature>
<dbReference type="InterPro" id="IPR020811">
    <property type="entry name" value="Enolase_N"/>
</dbReference>
<dbReference type="SFLD" id="SFLDS00001">
    <property type="entry name" value="Enolase"/>
    <property type="match status" value="1"/>
</dbReference>
<keyword evidence="6 12" id="KW-0964">Secreted</keyword>
<dbReference type="SFLD" id="SFLDG00178">
    <property type="entry name" value="enolase"/>
    <property type="match status" value="1"/>
</dbReference>
<feature type="binding site" evidence="12 15">
    <location>
        <position position="316"/>
    </location>
    <ligand>
        <name>Mg(2+)</name>
        <dbReference type="ChEBI" id="CHEBI:18420"/>
    </ligand>
</feature>
<comment type="function">
    <text evidence="11 12">Catalyzes the reversible conversion of 2-phosphoglycerate (2-PG) into phosphoenolpyruvate (PEP). It is essential for the degradation of carbohydrates via glycolysis.</text>
</comment>
<feature type="binding site" evidence="14">
    <location>
        <begin position="368"/>
        <end position="371"/>
    </location>
    <ligand>
        <name>substrate</name>
    </ligand>
</feature>
<dbReference type="Pfam" id="PF03952">
    <property type="entry name" value="Enolase_N"/>
    <property type="match status" value="1"/>
</dbReference>
<feature type="binding site" evidence="14">
    <location>
        <position position="316"/>
    </location>
    <ligand>
        <name>substrate</name>
    </ligand>
</feature>
<dbReference type="SMART" id="SM01192">
    <property type="entry name" value="Enolase_C"/>
    <property type="match status" value="1"/>
</dbReference>
<dbReference type="EC" id="4.2.1.11" evidence="3 12"/>
<evidence type="ECO:0000256" key="8">
    <source>
        <dbReference type="ARBA" id="ARBA00022842"/>
    </source>
</evidence>
<dbReference type="SUPFAM" id="SSF54826">
    <property type="entry name" value="Enolase N-terminal domain-like"/>
    <property type="match status" value="1"/>
</dbReference>
<dbReference type="Gene3D" id="3.20.20.120">
    <property type="entry name" value="Enolase-like C-terminal domain"/>
    <property type="match status" value="1"/>
</dbReference>
<feature type="active site" description="Proton donor" evidence="12 13">
    <location>
        <position position="209"/>
    </location>
</feature>
<feature type="binding site" evidence="12 15">
    <location>
        <position position="289"/>
    </location>
    <ligand>
        <name>Mg(2+)</name>
        <dbReference type="ChEBI" id="CHEBI:18420"/>
    </ligand>
</feature>
<evidence type="ECO:0000256" key="11">
    <source>
        <dbReference type="ARBA" id="ARBA00045763"/>
    </source>
</evidence>
<feature type="binding site" evidence="14">
    <location>
        <position position="392"/>
    </location>
    <ligand>
        <name>substrate</name>
    </ligand>
</feature>
<dbReference type="AlphaFoldDB" id="A0AAI8KD91"/>
<comment type="cofactor">
    <cofactor evidence="15">
        <name>Mg(2+)</name>
        <dbReference type="ChEBI" id="CHEBI:18420"/>
    </cofactor>
    <text evidence="15">Mg(2+) is required for catalysis and for stabilizing the dimer.</text>
</comment>
<feature type="binding site" evidence="14">
    <location>
        <position position="289"/>
    </location>
    <ligand>
        <name>substrate</name>
    </ligand>
</feature>
<feature type="domain" description="Enolase N-terminal" evidence="17">
    <location>
        <begin position="4"/>
        <end position="134"/>
    </location>
</feature>
<dbReference type="GO" id="GO:0006096">
    <property type="term" value="P:glycolytic process"/>
    <property type="evidence" value="ECO:0007669"/>
    <property type="project" value="UniProtKB-UniRule"/>
</dbReference>
<dbReference type="PIRSF" id="PIRSF001400">
    <property type="entry name" value="Enolase"/>
    <property type="match status" value="1"/>
</dbReference>
<feature type="binding site" evidence="12">
    <location>
        <position position="371"/>
    </location>
    <ligand>
        <name>(2R)-2-phosphoglycerate</name>
        <dbReference type="ChEBI" id="CHEBI:58289"/>
    </ligand>
</feature>
<evidence type="ECO:0000256" key="2">
    <source>
        <dbReference type="ARBA" id="ARBA00009604"/>
    </source>
</evidence>
<feature type="active site" description="Proton acceptor" evidence="12 13">
    <location>
        <position position="341"/>
    </location>
</feature>
<gene>
    <name evidence="12" type="primary">eno</name>
    <name evidence="18" type="ORF">DZC75_16215</name>
</gene>
<sequence>MAKIVDIKGREVLDSRGNPTVEADVLLDNGIIGSACAPSGASTGSREALELRDGDKSRYLGKGVLKAVGNINGPIRDLLLGKDPCDQKALDRAMIELDGTENKAKLGANAILAVSLAAAKAAAQDQDLPLYAHIANLNGTPGQYSMPVPMMNIINGGEHADNNVDIQEFMVQPVGAKTFSDGLRMGTEIFHHLKAVLKARGLSTAVGDEGGFAPNLASNEDALAAIAEAVEKAGYTLGTDVTLALDCAASEFYEDGKYNLSGEGKSFDAEGFADYLKGLTERFPIISIEDGLDESDWAGWKILTDKIGAKVQLVGDDLFVTNTKILKEGIEKGIGNSILIKFNQIGSLTETLEAIQMAKAAGYTAVISHRSGETEDSTIADLAVGTAAGQIKTGSLCRSDRVSKYNQLLRIEEQLGAKAVYRGRAEFRG</sequence>
<comment type="subcellular location">
    <subcellularLocation>
        <location evidence="12">Cytoplasm</location>
    </subcellularLocation>
    <subcellularLocation>
        <location evidence="12">Secreted</location>
    </subcellularLocation>
    <subcellularLocation>
        <location evidence="12">Cell surface</location>
    </subcellularLocation>
    <text evidence="12">Fractions of enolase are present in both the cytoplasm and on the cell surface.</text>
</comment>
<organism evidence="18 19">
    <name type="scientific">Pseudomonas parafulva</name>
    <dbReference type="NCBI Taxonomy" id="157782"/>
    <lineage>
        <taxon>Bacteria</taxon>
        <taxon>Pseudomonadati</taxon>
        <taxon>Pseudomonadota</taxon>
        <taxon>Gammaproteobacteria</taxon>
        <taxon>Pseudomonadales</taxon>
        <taxon>Pseudomonadaceae</taxon>
        <taxon>Pseudomonas</taxon>
    </lineage>
</organism>
<dbReference type="SMART" id="SM01193">
    <property type="entry name" value="Enolase_N"/>
    <property type="match status" value="1"/>
</dbReference>
<evidence type="ECO:0000256" key="14">
    <source>
        <dbReference type="PIRSR" id="PIRSR001400-2"/>
    </source>
</evidence>
<keyword evidence="5 12" id="KW-0963">Cytoplasm</keyword>
<dbReference type="GO" id="GO:0009986">
    <property type="term" value="C:cell surface"/>
    <property type="evidence" value="ECO:0007669"/>
    <property type="project" value="UniProtKB-SubCell"/>
</dbReference>
<feature type="binding site" evidence="12">
    <location>
        <position position="341"/>
    </location>
    <ligand>
        <name>(2R)-2-phosphoglycerate</name>
        <dbReference type="ChEBI" id="CHEBI:58289"/>
    </ligand>
</feature>
<dbReference type="PRINTS" id="PR00148">
    <property type="entry name" value="ENOLASE"/>
</dbReference>
<evidence type="ECO:0000259" key="16">
    <source>
        <dbReference type="SMART" id="SM01192"/>
    </source>
</evidence>
<dbReference type="FunFam" id="3.30.390.10:FF:000001">
    <property type="entry name" value="Enolase"/>
    <property type="match status" value="1"/>
</dbReference>
<comment type="subunit">
    <text evidence="12">Component of the RNA degradosome, a multiprotein complex involved in RNA processing and mRNA degradation.</text>
</comment>
<dbReference type="NCBIfam" id="TIGR01060">
    <property type="entry name" value="eno"/>
    <property type="match status" value="1"/>
</dbReference>
<evidence type="ECO:0000256" key="13">
    <source>
        <dbReference type="PIRSR" id="PIRSR001400-1"/>
    </source>
</evidence>
<dbReference type="InterPro" id="IPR000941">
    <property type="entry name" value="Enolase"/>
</dbReference>
<proteinExistence type="inferred from homology"/>
<feature type="domain" description="Enolase C-terminal TIM barrel" evidence="16">
    <location>
        <begin position="143"/>
        <end position="429"/>
    </location>
</feature>
<dbReference type="Proteomes" id="UP000258127">
    <property type="component" value="Chromosome"/>
</dbReference>
<dbReference type="PROSITE" id="PS00164">
    <property type="entry name" value="ENOLASE"/>
    <property type="match status" value="1"/>
</dbReference>
<dbReference type="GO" id="GO:0005576">
    <property type="term" value="C:extracellular region"/>
    <property type="evidence" value="ECO:0007669"/>
    <property type="project" value="UniProtKB-SubCell"/>
</dbReference>
<evidence type="ECO:0000256" key="9">
    <source>
        <dbReference type="ARBA" id="ARBA00023152"/>
    </source>
</evidence>